<gene>
    <name evidence="1" type="ORF">DERF_005520</name>
</gene>
<accession>A0A922LBC6</accession>
<evidence type="ECO:0000313" key="2">
    <source>
        <dbReference type="Proteomes" id="UP000790347"/>
    </source>
</evidence>
<dbReference type="EMBL" id="ASGP02000002">
    <property type="protein sequence ID" value="KAH9521905.1"/>
    <property type="molecule type" value="Genomic_DNA"/>
</dbReference>
<reference evidence="1" key="2">
    <citation type="journal article" date="2022" name="Res Sq">
        <title>Comparative Genomics Reveals Insights into the Divergent Evolution of Astigmatic Mites and Household Pest Adaptations.</title>
        <authorList>
            <person name="Xiong Q."/>
            <person name="Wan A.T.-Y."/>
            <person name="Liu X.-Y."/>
            <person name="Fung C.S.-H."/>
            <person name="Xiao X."/>
            <person name="Malainual N."/>
            <person name="Hou J."/>
            <person name="Wang L."/>
            <person name="Wang M."/>
            <person name="Yang K."/>
            <person name="Cui Y."/>
            <person name="Leung E."/>
            <person name="Nong W."/>
            <person name="Shin S.-K."/>
            <person name="Au S."/>
            <person name="Jeong K.Y."/>
            <person name="Chew F.T."/>
            <person name="Hui J."/>
            <person name="Leung T.F."/>
            <person name="Tungtrongchitr A."/>
            <person name="Zhong N."/>
            <person name="Liu Z."/>
            <person name="Tsui S."/>
        </authorList>
    </citation>
    <scope>NUCLEOTIDE SEQUENCE</scope>
    <source>
        <strain evidence="1">Derf</strain>
        <tissue evidence="1">Whole organism</tissue>
    </source>
</reference>
<reference evidence="1" key="1">
    <citation type="submission" date="2013-05" db="EMBL/GenBank/DDBJ databases">
        <authorList>
            <person name="Yim A.K.Y."/>
            <person name="Chan T.F."/>
            <person name="Ji K.M."/>
            <person name="Liu X.Y."/>
            <person name="Zhou J.W."/>
            <person name="Li R.Q."/>
            <person name="Yang K.Y."/>
            <person name="Li J."/>
            <person name="Li M."/>
            <person name="Law P.T.W."/>
            <person name="Wu Y.L."/>
            <person name="Cai Z.L."/>
            <person name="Qin H."/>
            <person name="Bao Y."/>
            <person name="Leung R.K.K."/>
            <person name="Ng P.K.S."/>
            <person name="Zou J."/>
            <person name="Zhong X.J."/>
            <person name="Ran P.X."/>
            <person name="Zhong N.S."/>
            <person name="Liu Z.G."/>
            <person name="Tsui S.K.W."/>
        </authorList>
    </citation>
    <scope>NUCLEOTIDE SEQUENCE</scope>
    <source>
        <strain evidence="1">Derf</strain>
        <tissue evidence="1">Whole organism</tissue>
    </source>
</reference>
<dbReference type="AlphaFoldDB" id="A0A922LBC6"/>
<sequence length="71" mass="7884">MPYFLRGFAVDVVFDADVVAIVPAIIGTVDVDGPIATTCPINCTNRNLLDKTIATLEWSFTRMTAHMFFEM</sequence>
<organism evidence="1 2">
    <name type="scientific">Dermatophagoides farinae</name>
    <name type="common">American house dust mite</name>
    <dbReference type="NCBI Taxonomy" id="6954"/>
    <lineage>
        <taxon>Eukaryota</taxon>
        <taxon>Metazoa</taxon>
        <taxon>Ecdysozoa</taxon>
        <taxon>Arthropoda</taxon>
        <taxon>Chelicerata</taxon>
        <taxon>Arachnida</taxon>
        <taxon>Acari</taxon>
        <taxon>Acariformes</taxon>
        <taxon>Sarcoptiformes</taxon>
        <taxon>Astigmata</taxon>
        <taxon>Psoroptidia</taxon>
        <taxon>Analgoidea</taxon>
        <taxon>Pyroglyphidae</taxon>
        <taxon>Dermatophagoidinae</taxon>
        <taxon>Dermatophagoides</taxon>
    </lineage>
</organism>
<proteinExistence type="predicted"/>
<dbReference type="Proteomes" id="UP000790347">
    <property type="component" value="Unassembled WGS sequence"/>
</dbReference>
<keyword evidence="2" id="KW-1185">Reference proteome</keyword>
<comment type="caution">
    <text evidence="1">The sequence shown here is derived from an EMBL/GenBank/DDBJ whole genome shotgun (WGS) entry which is preliminary data.</text>
</comment>
<name>A0A922LBC6_DERFA</name>
<evidence type="ECO:0000313" key="1">
    <source>
        <dbReference type="EMBL" id="KAH9521905.1"/>
    </source>
</evidence>
<protein>
    <submittedName>
        <fullName evidence="1">Uncharacterized protein</fullName>
    </submittedName>
</protein>